<proteinExistence type="predicted"/>
<dbReference type="Pfam" id="PF06252">
    <property type="entry name" value="GemA"/>
    <property type="match status" value="1"/>
</dbReference>
<reference evidence="1 2" key="1">
    <citation type="journal article" date="2013" name="Genome Announc.">
        <title>Draft Genome Sequence of Sphingobium ummariense Strain RL-3, a Hexachlorocyclohexane-Degrading Bacterium.</title>
        <authorList>
            <person name="Kohli P."/>
            <person name="Dua A."/>
            <person name="Sangwan N."/>
            <person name="Oldach P."/>
            <person name="Khurana J.P."/>
            <person name="Lal R."/>
        </authorList>
    </citation>
    <scope>NUCLEOTIDE SEQUENCE [LARGE SCALE GENOMIC DNA]</scope>
    <source>
        <strain evidence="1 2">RL-3</strain>
    </source>
</reference>
<dbReference type="STRING" id="1346791.M529_11805"/>
<sequence>MAAAARTSAPARFAPDTKRRALIAKVHIAPKQLGLDEDSYRAVMHRVTGRISAADCDVAQLEALVQEFTRLGFRATAKPVPGKRGTARADHPLARKARAMWISLGLLCAVRETSEPALEAFARRQMGCERFQWANQSQGDRLVEGLKAMAERHGWDQSLAGLAKVHHVHALKGRLCEAILFKLKRAGLAPTHWALGKAAWELCRLGDPDQARFETEEYDRIAHGLGKLLRRKGGAEAFDEVKP</sequence>
<dbReference type="Proteomes" id="UP000015523">
    <property type="component" value="Unassembled WGS sequence"/>
</dbReference>
<evidence type="ECO:0000313" key="2">
    <source>
        <dbReference type="Proteomes" id="UP000015523"/>
    </source>
</evidence>
<accession>T0KF24</accession>
<dbReference type="AlphaFoldDB" id="T0KF24"/>
<name>T0KF24_9SPHN</name>
<organism evidence="1 2">
    <name type="scientific">Sphingobium ummariense RL-3</name>
    <dbReference type="NCBI Taxonomy" id="1346791"/>
    <lineage>
        <taxon>Bacteria</taxon>
        <taxon>Pseudomonadati</taxon>
        <taxon>Pseudomonadota</taxon>
        <taxon>Alphaproteobacteria</taxon>
        <taxon>Sphingomonadales</taxon>
        <taxon>Sphingomonadaceae</taxon>
        <taxon>Sphingobium</taxon>
    </lineage>
</organism>
<dbReference type="eggNOG" id="COG4382">
    <property type="taxonomic scope" value="Bacteria"/>
</dbReference>
<comment type="caution">
    <text evidence="1">The sequence shown here is derived from an EMBL/GenBank/DDBJ whole genome shotgun (WGS) entry which is preliminary data.</text>
</comment>
<dbReference type="OrthoDB" id="7353918at2"/>
<dbReference type="InterPro" id="IPR009363">
    <property type="entry name" value="Phage_Mu_Gp16"/>
</dbReference>
<evidence type="ECO:0000313" key="1">
    <source>
        <dbReference type="EMBL" id="EQB32023.1"/>
    </source>
</evidence>
<dbReference type="PATRIC" id="fig|1346791.3.peg.2271"/>
<dbReference type="EMBL" id="AUWY01000080">
    <property type="protein sequence ID" value="EQB32023.1"/>
    <property type="molecule type" value="Genomic_DNA"/>
</dbReference>
<gene>
    <name evidence="1" type="ORF">M529_11805</name>
</gene>
<dbReference type="RefSeq" id="WP_021318160.1">
    <property type="nucleotide sequence ID" value="NZ_AUWY01000080.1"/>
</dbReference>
<keyword evidence="2" id="KW-1185">Reference proteome</keyword>
<protein>
    <recommendedName>
        <fullName evidence="3">Regulatory protein GemA</fullName>
    </recommendedName>
</protein>
<evidence type="ECO:0008006" key="3">
    <source>
        <dbReference type="Google" id="ProtNLM"/>
    </source>
</evidence>